<gene>
    <name evidence="17" type="ORF">DKY63_03085</name>
</gene>
<dbReference type="EMBL" id="CP029693">
    <property type="protein sequence ID" value="AWY38950.1"/>
    <property type="molecule type" value="Genomic_DNA"/>
</dbReference>
<keyword evidence="9" id="KW-0547">Nucleotide-binding</keyword>
<feature type="transmembrane region" description="Helical" evidence="14">
    <location>
        <begin position="190"/>
        <end position="213"/>
    </location>
</feature>
<evidence type="ECO:0000256" key="1">
    <source>
        <dbReference type="ARBA" id="ARBA00004417"/>
    </source>
</evidence>
<feature type="domain" description="ABC transporter" evidence="15">
    <location>
        <begin position="261"/>
        <end position="499"/>
    </location>
</feature>
<evidence type="ECO:0000256" key="13">
    <source>
        <dbReference type="ARBA" id="ARBA00023136"/>
    </source>
</evidence>
<feature type="transmembrane region" description="Helical" evidence="14">
    <location>
        <begin position="57"/>
        <end position="79"/>
    </location>
</feature>
<evidence type="ECO:0000259" key="16">
    <source>
        <dbReference type="PROSITE" id="PS50928"/>
    </source>
</evidence>
<dbReference type="CDD" id="cd03262">
    <property type="entry name" value="ABC_HisP_GlnQ"/>
    <property type="match status" value="1"/>
</dbReference>
<dbReference type="GO" id="GO:0022857">
    <property type="term" value="F:transmembrane transporter activity"/>
    <property type="evidence" value="ECO:0007669"/>
    <property type="project" value="InterPro"/>
</dbReference>
<dbReference type="OrthoDB" id="6049702at2"/>
<sequence length="524" mass="57680">MQFDWSYFLSLFSLPDFWHACVTVIQLSALAWFIGMLLGFLLATAKLSQSPLLRIPASVYIWFFRSIPLLVLVVFVYNLPQLFPGSGSILSDPFYSGLLALVVTEAAYMAEIHRGGLISVAKGQREAGRALGVGLFGMQRLIVIPQAFRISLPTLINEYITVVKLTSLVSVISLTEILTVGQRLYATNFLVLETLAAVGVYYVLIVTVFGYFLQRLERHLDLNFRKPHALDAAAVAKLKASAEALPDTAPKAAGNNSTPILQLKNIQKSYGTHKVLLGIDLNVEYGQVVSIIGPSGSGKTSLIRTVNGLETIDTGEISLFGETFIEASDKPNSSRLRKGVRHIGMVFQNFNLFPHRTILDNITLAPRYHGQPGELSEHRAYALLDKVGLLAHAHKYPQQLSGGQQQRVAIARALAMEPQIMLFDEPTSALDPELVNDVLNVIRDLAKEGMTMLIVTHEMDFAMSISDRVVFMENGNVQLDAAPDTIRCSAEGERVRRFMGIGSRSPDLAETLQRPEPAAVISHH</sequence>
<keyword evidence="6" id="KW-1003">Cell membrane</keyword>
<evidence type="ECO:0000256" key="4">
    <source>
        <dbReference type="ARBA" id="ARBA00010072"/>
    </source>
</evidence>
<dbReference type="SMART" id="SM00382">
    <property type="entry name" value="AAA"/>
    <property type="match status" value="1"/>
</dbReference>
<dbReference type="PANTHER" id="PTHR43166">
    <property type="entry name" value="AMINO ACID IMPORT ATP-BINDING PROTEIN"/>
    <property type="match status" value="1"/>
</dbReference>
<comment type="similarity">
    <text evidence="3">Belongs to the ABC transporter superfamily.</text>
</comment>
<reference evidence="17 18" key="1">
    <citation type="submission" date="2018-05" db="EMBL/GenBank/DDBJ databases">
        <title>Whole genome sequence of Pseudomonas putida JBC17.</title>
        <authorList>
            <person name="Lee Y.H."/>
            <person name="David K."/>
        </authorList>
    </citation>
    <scope>NUCLEOTIDE SEQUENCE [LARGE SCALE GENOMIC DNA]</scope>
    <source>
        <strain evidence="17 18">JBC17</strain>
    </source>
</reference>
<keyword evidence="7" id="KW-0997">Cell inner membrane</keyword>
<dbReference type="Pfam" id="PF00005">
    <property type="entry name" value="ABC_tran"/>
    <property type="match status" value="1"/>
</dbReference>
<dbReference type="InterPro" id="IPR050086">
    <property type="entry name" value="MetN_ABC_transporter-like"/>
</dbReference>
<keyword evidence="8 14" id="KW-0812">Transmembrane</keyword>
<dbReference type="NCBIfam" id="TIGR01726">
    <property type="entry name" value="HEQRo_perm_3TM"/>
    <property type="match status" value="1"/>
</dbReference>
<feature type="domain" description="ABC transmembrane type-1" evidence="16">
    <location>
        <begin position="21"/>
        <end position="213"/>
    </location>
</feature>
<dbReference type="RefSeq" id="WP_110962767.1">
    <property type="nucleotide sequence ID" value="NZ_CP029693.1"/>
</dbReference>
<comment type="subcellular location">
    <subcellularLocation>
        <location evidence="2">Cell inner membrane</location>
        <topology evidence="2">Multi-pass membrane protein</topology>
    </subcellularLocation>
    <subcellularLocation>
        <location evidence="1">Cell inner membrane</location>
        <topology evidence="1">Peripheral membrane protein</topology>
    </subcellularLocation>
    <subcellularLocation>
        <location evidence="14">Cell membrane</location>
        <topology evidence="14">Multi-pass membrane protein</topology>
    </subcellularLocation>
</comment>
<evidence type="ECO:0000256" key="10">
    <source>
        <dbReference type="ARBA" id="ARBA00022840"/>
    </source>
</evidence>
<dbReference type="PROSITE" id="PS50893">
    <property type="entry name" value="ABC_TRANSPORTER_2"/>
    <property type="match status" value="1"/>
</dbReference>
<dbReference type="InterPro" id="IPR027417">
    <property type="entry name" value="P-loop_NTPase"/>
</dbReference>
<keyword evidence="10 17" id="KW-0067">ATP-binding</keyword>
<dbReference type="InterPro" id="IPR000515">
    <property type="entry name" value="MetI-like"/>
</dbReference>
<protein>
    <submittedName>
        <fullName evidence="17">ATP-binding cassette domain-containing protein</fullName>
    </submittedName>
</protein>
<evidence type="ECO:0000256" key="14">
    <source>
        <dbReference type="RuleBase" id="RU363032"/>
    </source>
</evidence>
<dbReference type="CDD" id="cd06261">
    <property type="entry name" value="TM_PBP2"/>
    <property type="match status" value="1"/>
</dbReference>
<evidence type="ECO:0000256" key="11">
    <source>
        <dbReference type="ARBA" id="ARBA00022970"/>
    </source>
</evidence>
<dbReference type="GO" id="GO:0005524">
    <property type="term" value="F:ATP binding"/>
    <property type="evidence" value="ECO:0007669"/>
    <property type="project" value="UniProtKB-KW"/>
</dbReference>
<dbReference type="AlphaFoldDB" id="A0A2Z4RCV4"/>
<organism evidence="17 18">
    <name type="scientific">Pseudomonas putida</name>
    <name type="common">Arthrobacter siderocapsulatus</name>
    <dbReference type="NCBI Taxonomy" id="303"/>
    <lineage>
        <taxon>Bacteria</taxon>
        <taxon>Pseudomonadati</taxon>
        <taxon>Pseudomonadota</taxon>
        <taxon>Gammaproteobacteria</taxon>
        <taxon>Pseudomonadales</taxon>
        <taxon>Pseudomonadaceae</taxon>
        <taxon>Pseudomonas</taxon>
    </lineage>
</organism>
<evidence type="ECO:0000256" key="6">
    <source>
        <dbReference type="ARBA" id="ARBA00022475"/>
    </source>
</evidence>
<dbReference type="Gene3D" id="3.40.50.300">
    <property type="entry name" value="P-loop containing nucleotide triphosphate hydrolases"/>
    <property type="match status" value="1"/>
</dbReference>
<evidence type="ECO:0000256" key="9">
    <source>
        <dbReference type="ARBA" id="ARBA00022741"/>
    </source>
</evidence>
<dbReference type="GO" id="GO:0016887">
    <property type="term" value="F:ATP hydrolysis activity"/>
    <property type="evidence" value="ECO:0007669"/>
    <property type="project" value="InterPro"/>
</dbReference>
<dbReference type="PROSITE" id="PS00211">
    <property type="entry name" value="ABC_TRANSPORTER_1"/>
    <property type="match status" value="1"/>
</dbReference>
<dbReference type="PROSITE" id="PS50928">
    <property type="entry name" value="ABC_TM1"/>
    <property type="match status" value="1"/>
</dbReference>
<dbReference type="Proteomes" id="UP000250299">
    <property type="component" value="Chromosome"/>
</dbReference>
<keyword evidence="13 14" id="KW-0472">Membrane</keyword>
<feature type="transmembrane region" description="Helical" evidence="14">
    <location>
        <begin position="17"/>
        <end position="45"/>
    </location>
</feature>
<accession>A0A2Z4RCV4</accession>
<keyword evidence="11" id="KW-0029">Amino-acid transport</keyword>
<dbReference type="Pfam" id="PF00528">
    <property type="entry name" value="BPD_transp_1"/>
    <property type="match status" value="1"/>
</dbReference>
<dbReference type="GO" id="GO:0043190">
    <property type="term" value="C:ATP-binding cassette (ABC) transporter complex"/>
    <property type="evidence" value="ECO:0007669"/>
    <property type="project" value="InterPro"/>
</dbReference>
<evidence type="ECO:0000313" key="17">
    <source>
        <dbReference type="EMBL" id="AWY38950.1"/>
    </source>
</evidence>
<evidence type="ECO:0000256" key="8">
    <source>
        <dbReference type="ARBA" id="ARBA00022692"/>
    </source>
</evidence>
<name>A0A2Z4RCV4_PSEPU</name>
<evidence type="ECO:0000256" key="2">
    <source>
        <dbReference type="ARBA" id="ARBA00004429"/>
    </source>
</evidence>
<evidence type="ECO:0000313" key="18">
    <source>
        <dbReference type="Proteomes" id="UP000250299"/>
    </source>
</evidence>
<dbReference type="SUPFAM" id="SSF161098">
    <property type="entry name" value="MetI-like"/>
    <property type="match status" value="1"/>
</dbReference>
<dbReference type="InterPro" id="IPR017871">
    <property type="entry name" value="ABC_transporter-like_CS"/>
</dbReference>
<dbReference type="PANTHER" id="PTHR43166:SF9">
    <property type="entry name" value="GLUTAMATE_ASPARTATE IMPORT ATP-BINDING PROTEIN GLTL"/>
    <property type="match status" value="1"/>
</dbReference>
<comment type="similarity">
    <text evidence="4">Belongs to the binding-protein-dependent transport system permease family. HisMQ subfamily.</text>
</comment>
<dbReference type="InterPro" id="IPR010065">
    <property type="entry name" value="AA_ABC_transptr_permease_3TM"/>
</dbReference>
<evidence type="ECO:0000256" key="12">
    <source>
        <dbReference type="ARBA" id="ARBA00022989"/>
    </source>
</evidence>
<dbReference type="InterPro" id="IPR003439">
    <property type="entry name" value="ABC_transporter-like_ATP-bd"/>
</dbReference>
<evidence type="ECO:0000259" key="15">
    <source>
        <dbReference type="PROSITE" id="PS50893"/>
    </source>
</evidence>
<evidence type="ECO:0000256" key="7">
    <source>
        <dbReference type="ARBA" id="ARBA00022519"/>
    </source>
</evidence>
<keyword evidence="5 14" id="KW-0813">Transport</keyword>
<dbReference type="GO" id="GO:0006865">
    <property type="term" value="P:amino acid transport"/>
    <property type="evidence" value="ECO:0007669"/>
    <property type="project" value="UniProtKB-KW"/>
</dbReference>
<evidence type="ECO:0000256" key="3">
    <source>
        <dbReference type="ARBA" id="ARBA00005417"/>
    </source>
</evidence>
<evidence type="ECO:0000256" key="5">
    <source>
        <dbReference type="ARBA" id="ARBA00022448"/>
    </source>
</evidence>
<proteinExistence type="inferred from homology"/>
<dbReference type="InterPro" id="IPR003593">
    <property type="entry name" value="AAA+_ATPase"/>
</dbReference>
<keyword evidence="12 14" id="KW-1133">Transmembrane helix</keyword>
<dbReference type="SUPFAM" id="SSF52540">
    <property type="entry name" value="P-loop containing nucleoside triphosphate hydrolases"/>
    <property type="match status" value="1"/>
</dbReference>
<dbReference type="InterPro" id="IPR035906">
    <property type="entry name" value="MetI-like_sf"/>
</dbReference>
<dbReference type="Gene3D" id="1.10.3720.10">
    <property type="entry name" value="MetI-like"/>
    <property type="match status" value="1"/>
</dbReference>